<organism evidence="1 2">
    <name type="scientific">Clitoria ternatea</name>
    <name type="common">Butterfly pea</name>
    <dbReference type="NCBI Taxonomy" id="43366"/>
    <lineage>
        <taxon>Eukaryota</taxon>
        <taxon>Viridiplantae</taxon>
        <taxon>Streptophyta</taxon>
        <taxon>Embryophyta</taxon>
        <taxon>Tracheophyta</taxon>
        <taxon>Spermatophyta</taxon>
        <taxon>Magnoliopsida</taxon>
        <taxon>eudicotyledons</taxon>
        <taxon>Gunneridae</taxon>
        <taxon>Pentapetalae</taxon>
        <taxon>rosids</taxon>
        <taxon>fabids</taxon>
        <taxon>Fabales</taxon>
        <taxon>Fabaceae</taxon>
        <taxon>Papilionoideae</taxon>
        <taxon>50 kb inversion clade</taxon>
        <taxon>NPAAA clade</taxon>
        <taxon>indigoferoid/millettioid clade</taxon>
        <taxon>Phaseoleae</taxon>
        <taxon>Clitoria</taxon>
    </lineage>
</organism>
<dbReference type="AlphaFoldDB" id="A0AAN9FQZ4"/>
<reference evidence="1 2" key="1">
    <citation type="submission" date="2024-01" db="EMBL/GenBank/DDBJ databases">
        <title>The genomes of 5 underutilized Papilionoideae crops provide insights into root nodulation and disease resistance.</title>
        <authorList>
            <person name="Yuan L."/>
        </authorList>
    </citation>
    <scope>NUCLEOTIDE SEQUENCE [LARGE SCALE GENOMIC DNA]</scope>
    <source>
        <strain evidence="1">LY-2023</strain>
        <tissue evidence="1">Leaf</tissue>
    </source>
</reference>
<protein>
    <submittedName>
        <fullName evidence="1">Uncharacterized protein</fullName>
    </submittedName>
</protein>
<dbReference type="PANTHER" id="PTHR34123">
    <property type="entry name" value="OS04G0578200 PROTEIN"/>
    <property type="match status" value="1"/>
</dbReference>
<dbReference type="InterPro" id="IPR032710">
    <property type="entry name" value="NTF2-like_dom_sf"/>
</dbReference>
<name>A0AAN9FQZ4_CLITE</name>
<dbReference type="PANTHER" id="PTHR34123:SF4">
    <property type="entry name" value="PHOSPHORIBOSYLTRANSFERASE-LIKE PROTEIN, PUTATIVE (DUF2358)-RELATED"/>
    <property type="match status" value="1"/>
</dbReference>
<dbReference type="InterPro" id="IPR018790">
    <property type="entry name" value="DUF2358"/>
</dbReference>
<dbReference type="SUPFAM" id="SSF54427">
    <property type="entry name" value="NTF2-like"/>
    <property type="match status" value="1"/>
</dbReference>
<gene>
    <name evidence="1" type="ORF">RJT34_22864</name>
</gene>
<sequence length="224" mass="25678">MDIQSKNNYIVNSFVASSIAQISEIWCLYVVIPLPKNHGVQIYQSYSNTNTPNSRRTCASFNTETETETETPRILKIAVSGVTELLRLFSPSQQSSQKQRDELAASSVDDVLMIIKSDYDNAYFVTGRELYARNLKLLVPFFDLASIRLRKIEKDVDSDTNFVLASWELRTYLKLPWRPLISIDGNTIYELNEDFKIIRHVESWNVSAVEAVLQIFSFKFENSG</sequence>
<accession>A0AAN9FQZ4</accession>
<dbReference type="Proteomes" id="UP001359559">
    <property type="component" value="Unassembled WGS sequence"/>
</dbReference>
<proteinExistence type="predicted"/>
<evidence type="ECO:0000313" key="2">
    <source>
        <dbReference type="Proteomes" id="UP001359559"/>
    </source>
</evidence>
<keyword evidence="2" id="KW-1185">Reference proteome</keyword>
<dbReference type="Pfam" id="PF10184">
    <property type="entry name" value="DUF2358"/>
    <property type="match status" value="1"/>
</dbReference>
<dbReference type="EMBL" id="JAYKXN010000006">
    <property type="protein sequence ID" value="KAK7277845.1"/>
    <property type="molecule type" value="Genomic_DNA"/>
</dbReference>
<evidence type="ECO:0000313" key="1">
    <source>
        <dbReference type="EMBL" id="KAK7277845.1"/>
    </source>
</evidence>
<comment type="caution">
    <text evidence="1">The sequence shown here is derived from an EMBL/GenBank/DDBJ whole genome shotgun (WGS) entry which is preliminary data.</text>
</comment>